<dbReference type="InterPro" id="IPR006657">
    <property type="entry name" value="MoPterin_dinucl-bd_dom"/>
</dbReference>
<dbReference type="AlphaFoldDB" id="A0A4Q0Y3J7"/>
<feature type="region of interest" description="Disordered" evidence="9">
    <location>
        <begin position="316"/>
        <end position="336"/>
    </location>
</feature>
<dbReference type="Gene3D" id="3.40.228.10">
    <property type="entry name" value="Dimethylsulfoxide Reductase, domain 2"/>
    <property type="match status" value="1"/>
</dbReference>
<dbReference type="GO" id="GO:0009389">
    <property type="term" value="F:dimethyl sulfoxide reductase activity"/>
    <property type="evidence" value="ECO:0007669"/>
    <property type="project" value="InterPro"/>
</dbReference>
<organism evidence="11 12">
    <name type="scientific">Halarcobacter anaerophilus</name>
    <dbReference type="NCBI Taxonomy" id="877500"/>
    <lineage>
        <taxon>Bacteria</taxon>
        <taxon>Pseudomonadati</taxon>
        <taxon>Campylobacterota</taxon>
        <taxon>Epsilonproteobacteria</taxon>
        <taxon>Campylobacterales</taxon>
        <taxon>Arcobacteraceae</taxon>
        <taxon>Halarcobacter</taxon>
    </lineage>
</organism>
<keyword evidence="7" id="KW-0408">Iron</keyword>
<dbReference type="GO" id="GO:0030288">
    <property type="term" value="C:outer membrane-bounded periplasmic space"/>
    <property type="evidence" value="ECO:0007669"/>
    <property type="project" value="TreeGrafter"/>
</dbReference>
<dbReference type="RefSeq" id="WP_129081402.1">
    <property type="nucleotide sequence ID" value="NZ_CP041070.1"/>
</dbReference>
<evidence type="ECO:0000256" key="6">
    <source>
        <dbReference type="ARBA" id="ARBA00023002"/>
    </source>
</evidence>
<feature type="domain" description="4Fe-4S Mo/W bis-MGD-type" evidence="10">
    <location>
        <begin position="44"/>
        <end position="105"/>
    </location>
</feature>
<dbReference type="InterPro" id="IPR006311">
    <property type="entry name" value="TAT_signal"/>
</dbReference>
<proteinExistence type="inferred from homology"/>
<dbReference type="SMART" id="SM00926">
    <property type="entry name" value="Molybdop_Fe4S4"/>
    <property type="match status" value="1"/>
</dbReference>
<dbReference type="GO" id="GO:0009055">
    <property type="term" value="F:electron transfer activity"/>
    <property type="evidence" value="ECO:0007669"/>
    <property type="project" value="TreeGrafter"/>
</dbReference>
<dbReference type="Gene3D" id="2.40.40.20">
    <property type="match status" value="1"/>
</dbReference>
<dbReference type="Gene3D" id="3.40.50.12440">
    <property type="match status" value="2"/>
</dbReference>
<dbReference type="Pfam" id="PF01568">
    <property type="entry name" value="Molydop_binding"/>
    <property type="match status" value="1"/>
</dbReference>
<dbReference type="CDD" id="cd02770">
    <property type="entry name" value="MopB_DmsA-EC"/>
    <property type="match status" value="1"/>
</dbReference>
<keyword evidence="5" id="KW-0732">Signal</keyword>
<dbReference type="Proteomes" id="UP000290191">
    <property type="component" value="Unassembled WGS sequence"/>
</dbReference>
<dbReference type="Pfam" id="PF04879">
    <property type="entry name" value="Molybdop_Fe4S4"/>
    <property type="match status" value="1"/>
</dbReference>
<evidence type="ECO:0000256" key="2">
    <source>
        <dbReference type="ARBA" id="ARBA00010312"/>
    </source>
</evidence>
<keyword evidence="3" id="KW-0004">4Fe-4S</keyword>
<dbReference type="Gene3D" id="3.40.50.740">
    <property type="match status" value="1"/>
</dbReference>
<accession>A0A4Q0Y3J7</accession>
<reference evidence="11 12" key="1">
    <citation type="submission" date="2017-10" db="EMBL/GenBank/DDBJ databases">
        <title>Genomics of the genus Arcobacter.</title>
        <authorList>
            <person name="Perez-Cataluna A."/>
            <person name="Figueras M.J."/>
        </authorList>
    </citation>
    <scope>NUCLEOTIDE SEQUENCE [LARGE SCALE GENOMIC DNA]</scope>
    <source>
        <strain evidence="11 12">DSM 24636</strain>
    </source>
</reference>
<dbReference type="CDD" id="cd02794">
    <property type="entry name" value="MopB_CT_DmsA-EC"/>
    <property type="match status" value="1"/>
</dbReference>
<dbReference type="GO" id="GO:0009061">
    <property type="term" value="P:anaerobic respiration"/>
    <property type="evidence" value="ECO:0007669"/>
    <property type="project" value="TreeGrafter"/>
</dbReference>
<dbReference type="InterPro" id="IPR027467">
    <property type="entry name" value="MopterinOxRdtase_cofactor_BS"/>
</dbReference>
<gene>
    <name evidence="11" type="ORF">CRV06_03755</name>
</gene>
<evidence type="ECO:0000256" key="5">
    <source>
        <dbReference type="ARBA" id="ARBA00022729"/>
    </source>
</evidence>
<keyword evidence="8" id="KW-0411">Iron-sulfur</keyword>
<dbReference type="STRING" id="877500.GCA_000935065_02887"/>
<evidence type="ECO:0000313" key="11">
    <source>
        <dbReference type="EMBL" id="RXJ64065.1"/>
    </source>
</evidence>
<dbReference type="SUPFAM" id="SSF50692">
    <property type="entry name" value="ADC-like"/>
    <property type="match status" value="1"/>
</dbReference>
<dbReference type="GO" id="GO:0051539">
    <property type="term" value="F:4 iron, 4 sulfur cluster binding"/>
    <property type="evidence" value="ECO:0007669"/>
    <property type="project" value="UniProtKB-KW"/>
</dbReference>
<name>A0A4Q0Y3J7_9BACT</name>
<dbReference type="PROSITE" id="PS00551">
    <property type="entry name" value="MOLYBDOPTERIN_PROK_1"/>
    <property type="match status" value="1"/>
</dbReference>
<keyword evidence="12" id="KW-1185">Reference proteome</keyword>
<evidence type="ECO:0000313" key="12">
    <source>
        <dbReference type="Proteomes" id="UP000290191"/>
    </source>
</evidence>
<dbReference type="InterPro" id="IPR011888">
    <property type="entry name" value="Anaer_DMSO_reductase"/>
</dbReference>
<evidence type="ECO:0000256" key="9">
    <source>
        <dbReference type="SAM" id="MobiDB-lite"/>
    </source>
</evidence>
<dbReference type="OrthoDB" id="9759518at2"/>
<dbReference type="PANTHER" id="PTHR43742">
    <property type="entry name" value="TRIMETHYLAMINE-N-OXIDE REDUCTASE"/>
    <property type="match status" value="1"/>
</dbReference>
<dbReference type="PROSITE" id="PS51669">
    <property type="entry name" value="4FE4S_MOW_BIS_MGD"/>
    <property type="match status" value="1"/>
</dbReference>
<dbReference type="GO" id="GO:0030151">
    <property type="term" value="F:molybdenum ion binding"/>
    <property type="evidence" value="ECO:0007669"/>
    <property type="project" value="InterPro"/>
</dbReference>
<evidence type="ECO:0000256" key="1">
    <source>
        <dbReference type="ARBA" id="ARBA00001966"/>
    </source>
</evidence>
<dbReference type="PROSITE" id="PS51318">
    <property type="entry name" value="TAT"/>
    <property type="match status" value="1"/>
</dbReference>
<evidence type="ECO:0000256" key="7">
    <source>
        <dbReference type="ARBA" id="ARBA00023004"/>
    </source>
</evidence>
<sequence length="803" mass="90325">MHKVSRRQFLRWSGVLGGSVAATSILPIPTLASKNEKVKKLEYDSVKWAGCTINCGSKCPVRVFVNDGKIDHIETDNTQGDEFGSHQVRACLRGRSNRFRVYNPNRLRYPLKRVGKRGEGKFVRISWDEALDTIASKLKEVKAKYGNEAILIPYATGTTGAIMNRCTKGPFMRLMGMFGGYINYHNSYSTGQISNALKYFYGTHRGSDIMQIQNAKLVVMFGNNPVETRMSGGGTGYAYKNVLEENRVKIIHIDPRYSDSLVGSCDQWIPIEPGTDAALVAALAYVMISEDLHDKEFLDKYCVGFSSDTLPENAPANGSYEDYVMGRGDDKTEKTPQWAERITKIPAETIIKLAREMATTKPCFIAQGWGAQRHSNGEQSARAIATLSVMTGNLGLPGTNCGGREHTTGWIEPAHLPFKNPIKDSIPCFLWTDAVVRGKEMRDITDGIRNTKQLKQNIKFILNTGGNCLINQHSDTNKTAKILEDESLCEFIVDINVTRTSSNKFADIILPDATPLEQEDFVRSSAGYSNDRPYIIYSQKAIEPLGECMTNYDMCTKLAEKLGGEELKDRFTEGRTQVQWLEHLWNIKFENNPSMPTFEQMKKMGILKLPRYKKPFIIHEEFVNDPVKNPLKTPTGKVEIYSTELDKMSKTWILKEGQKITPLPEFVESKYGPLDPLRKKYPLQIFGYHYKGRTHSSFWESAPIREINPNELWINPLDAKKRELETGDKAFVYNNHGRIILTVKVTPKIMPGVTACPQGGWYKKENGIDVGGCINTLTDQEGTAISKANPQHSALVEIEKYRA</sequence>
<comment type="cofactor">
    <cofactor evidence="1">
        <name>[4Fe-4S] cluster</name>
        <dbReference type="ChEBI" id="CHEBI:49883"/>
    </cofactor>
</comment>
<dbReference type="SUPFAM" id="SSF53706">
    <property type="entry name" value="Formate dehydrogenase/DMSO reductase, domains 1-3"/>
    <property type="match status" value="1"/>
</dbReference>
<comment type="similarity">
    <text evidence="2">Belongs to the prokaryotic molybdopterin-containing oxidoreductase family.</text>
</comment>
<protein>
    <submittedName>
        <fullName evidence="11">Dimethyl sulfoxide reductase subunit A</fullName>
    </submittedName>
</protein>
<dbReference type="Pfam" id="PF00384">
    <property type="entry name" value="Molybdopterin"/>
    <property type="match status" value="1"/>
</dbReference>
<dbReference type="FunFam" id="3.40.228.10:FF:000004">
    <property type="entry name" value="Dimethyl sulfoxide reductase subunit A"/>
    <property type="match status" value="1"/>
</dbReference>
<evidence type="ECO:0000256" key="3">
    <source>
        <dbReference type="ARBA" id="ARBA00022485"/>
    </source>
</evidence>
<evidence type="ECO:0000259" key="10">
    <source>
        <dbReference type="PROSITE" id="PS51669"/>
    </source>
</evidence>
<dbReference type="PANTHER" id="PTHR43742:SF8">
    <property type="entry name" value="ANAEROBIC DIMETHYL SULFOXIDE REDUCTASE, SUBUNIT A"/>
    <property type="match status" value="1"/>
</dbReference>
<dbReference type="EMBL" id="PDKO01000002">
    <property type="protein sequence ID" value="RXJ64065.1"/>
    <property type="molecule type" value="Genomic_DNA"/>
</dbReference>
<dbReference type="InterPro" id="IPR006656">
    <property type="entry name" value="Mopterin_OxRdtase"/>
</dbReference>
<dbReference type="InterPro" id="IPR050612">
    <property type="entry name" value="Prok_Mopterin_Oxidored"/>
</dbReference>
<dbReference type="InterPro" id="IPR006963">
    <property type="entry name" value="Mopterin_OxRdtase_4Fe-4S_dom"/>
</dbReference>
<comment type="caution">
    <text evidence="11">The sequence shown here is derived from an EMBL/GenBank/DDBJ whole genome shotgun (WGS) entry which is preliminary data.</text>
</comment>
<evidence type="ECO:0000256" key="4">
    <source>
        <dbReference type="ARBA" id="ARBA00022723"/>
    </source>
</evidence>
<dbReference type="GO" id="GO:0043546">
    <property type="term" value="F:molybdopterin cofactor binding"/>
    <property type="evidence" value="ECO:0007669"/>
    <property type="project" value="InterPro"/>
</dbReference>
<keyword evidence="6" id="KW-0560">Oxidoreductase</keyword>
<keyword evidence="4" id="KW-0479">Metal-binding</keyword>
<dbReference type="NCBIfam" id="TIGR02166">
    <property type="entry name" value="dmsA_ynfE"/>
    <property type="match status" value="1"/>
</dbReference>
<dbReference type="InterPro" id="IPR009010">
    <property type="entry name" value="Asp_de-COase-like_dom_sf"/>
</dbReference>
<evidence type="ECO:0000256" key="8">
    <source>
        <dbReference type="ARBA" id="ARBA00023014"/>
    </source>
</evidence>